<keyword evidence="15" id="KW-1185">Reference proteome</keyword>
<evidence type="ECO:0000256" key="8">
    <source>
        <dbReference type="ARBA" id="ARBA00023136"/>
    </source>
</evidence>
<dbReference type="PROSITE" id="PS51021">
    <property type="entry name" value="BAR"/>
    <property type="match status" value="1"/>
</dbReference>
<evidence type="ECO:0000256" key="2">
    <source>
        <dbReference type="ARBA" id="ARBA00004170"/>
    </source>
</evidence>
<evidence type="ECO:0000256" key="4">
    <source>
        <dbReference type="ARBA" id="ARBA00018286"/>
    </source>
</evidence>
<keyword evidence="8" id="KW-0472">Membrane</keyword>
<dbReference type="RefSeq" id="XP_022661868.1">
    <property type="nucleotide sequence ID" value="XM_022806133.1"/>
</dbReference>
<dbReference type="EnsemblMetazoa" id="XM_022806131">
    <property type="protein sequence ID" value="XP_022661866"/>
    <property type="gene ID" value="LOC111250643"/>
</dbReference>
<evidence type="ECO:0000313" key="15">
    <source>
        <dbReference type="Proteomes" id="UP000594260"/>
    </source>
</evidence>
<dbReference type="AlphaFoldDB" id="A0A7M7K5C6"/>
<evidence type="ECO:0000256" key="1">
    <source>
        <dbReference type="ARBA" id="ARBA00003037"/>
    </source>
</evidence>
<dbReference type="EnsemblMetazoa" id="XM_022806133">
    <property type="protein sequence ID" value="XP_022661868"/>
    <property type="gene ID" value="LOC111250643"/>
</dbReference>
<dbReference type="GeneID" id="111250643"/>
<feature type="compositionally biased region" description="Polar residues" evidence="11">
    <location>
        <begin position="300"/>
        <end position="311"/>
    </location>
</feature>
<accession>A0A7M7K5C6</accession>
<dbReference type="InterPro" id="IPR035824">
    <property type="entry name" value="Endophilin_A_SH3"/>
</dbReference>
<evidence type="ECO:0000256" key="5">
    <source>
        <dbReference type="ARBA" id="ARBA00022443"/>
    </source>
</evidence>
<dbReference type="OrthoDB" id="443981at2759"/>
<dbReference type="InParanoid" id="A0A7M7K5C6"/>
<dbReference type="RefSeq" id="XP_022661866.1">
    <property type="nucleotide sequence ID" value="XM_022806131.1"/>
</dbReference>
<feature type="domain" description="SH3" evidence="12">
    <location>
        <begin position="330"/>
        <end position="389"/>
    </location>
</feature>
<name>A0A7M7K5C6_VARDE</name>
<dbReference type="RefSeq" id="XP_022661867.1">
    <property type="nucleotide sequence ID" value="XM_022806132.1"/>
</dbReference>
<sequence length="391" mass="43300">MAFAGLRKQINKANQYVSEKIGGAEGTKLTEEYTVMEKKVDLTNELVEQLITQTKEMLQPNPATRAKLTVNARLRGPGTTAGATSHAYPQPEGVLGDTMVKYGTDLGVESAFGRSLIETGESLRQLADIKYSLEDNVKQNFLEPLTQLQSKDLRDVMFHRKKLQGRRLDYDCKKRKRTTGGHVTDEEMRTAGEKFEESFNLASQGMFNLLENDVEQVSQLCALMEAFSDYYQQCAETLAQLTDRLQDLRHEASAKTRGSFEPKKLPDLDPTPLDASRSPLPSPGCTVPGQQAGGNMYLGNFNQQKNARSPNASPIPSPMRSPAAPSPPAQKRPCCQALYDFSAENPGELEFKEGDKIDLIRQIDANWFEGSINGKSGLFPVNYVDVLVPLT</sequence>
<comment type="function">
    <text evidence="1">Required presynaptically at the neuromuscular junction. Implicated in synaptic vesicle endocytosis.</text>
</comment>
<dbReference type="Pfam" id="PF03114">
    <property type="entry name" value="BAR"/>
    <property type="match status" value="1"/>
</dbReference>
<reference evidence="14" key="1">
    <citation type="submission" date="2021-01" db="UniProtKB">
        <authorList>
            <consortium name="EnsemblMetazoa"/>
        </authorList>
    </citation>
    <scope>IDENTIFICATION</scope>
</reference>
<evidence type="ECO:0000256" key="11">
    <source>
        <dbReference type="SAM" id="MobiDB-lite"/>
    </source>
</evidence>
<dbReference type="EnsemblMetazoa" id="XM_022806129">
    <property type="protein sequence ID" value="XP_022661864"/>
    <property type="gene ID" value="LOC111250643"/>
</dbReference>
<dbReference type="InterPro" id="IPR027267">
    <property type="entry name" value="AH/BAR_dom_sf"/>
</dbReference>
<dbReference type="SMART" id="SM00721">
    <property type="entry name" value="BAR"/>
    <property type="match status" value="1"/>
</dbReference>
<dbReference type="SMART" id="SM00326">
    <property type="entry name" value="SH3"/>
    <property type="match status" value="1"/>
</dbReference>
<dbReference type="GO" id="GO:0098978">
    <property type="term" value="C:glutamatergic synapse"/>
    <property type="evidence" value="ECO:0007669"/>
    <property type="project" value="TreeGrafter"/>
</dbReference>
<dbReference type="FunCoup" id="A0A7M7K5C6">
    <property type="interactions" value="645"/>
</dbReference>
<dbReference type="InterPro" id="IPR050384">
    <property type="entry name" value="Endophilin_SH3RF"/>
</dbReference>
<proteinExistence type="inferred from homology"/>
<dbReference type="Proteomes" id="UP000594260">
    <property type="component" value="Unplaced"/>
</dbReference>
<dbReference type="FunFam" id="2.30.30.40:FF:000072">
    <property type="entry name" value="Unconventional Myosin IB"/>
    <property type="match status" value="1"/>
</dbReference>
<dbReference type="CTD" id="42265"/>
<dbReference type="EnsemblMetazoa" id="XM_022806127">
    <property type="protein sequence ID" value="XP_022661862"/>
    <property type="gene ID" value="LOC111250643"/>
</dbReference>
<dbReference type="EnsemblMetazoa" id="XM_022806132">
    <property type="protein sequence ID" value="XP_022661867"/>
    <property type="gene ID" value="LOC111250643"/>
</dbReference>
<dbReference type="GO" id="GO:0016020">
    <property type="term" value="C:membrane"/>
    <property type="evidence" value="ECO:0007669"/>
    <property type="project" value="UniProtKB-SubCell"/>
</dbReference>
<dbReference type="RefSeq" id="XP_022661864.1">
    <property type="nucleotide sequence ID" value="XM_022806129.1"/>
</dbReference>
<evidence type="ECO:0000256" key="6">
    <source>
        <dbReference type="ARBA" id="ARBA00022583"/>
    </source>
</evidence>
<feature type="region of interest" description="Disordered" evidence="11">
    <location>
        <begin position="252"/>
        <end position="332"/>
    </location>
</feature>
<evidence type="ECO:0000256" key="9">
    <source>
        <dbReference type="ARBA" id="ARBA00030140"/>
    </source>
</evidence>
<evidence type="ECO:0000256" key="3">
    <source>
        <dbReference type="ARBA" id="ARBA00006697"/>
    </source>
</evidence>
<dbReference type="GO" id="GO:0098793">
    <property type="term" value="C:presynapse"/>
    <property type="evidence" value="ECO:0007669"/>
    <property type="project" value="TreeGrafter"/>
</dbReference>
<comment type="similarity">
    <text evidence="3">Belongs to the endophilin family.</text>
</comment>
<organism evidence="14 15">
    <name type="scientific">Varroa destructor</name>
    <name type="common">Honeybee mite</name>
    <dbReference type="NCBI Taxonomy" id="109461"/>
    <lineage>
        <taxon>Eukaryota</taxon>
        <taxon>Metazoa</taxon>
        <taxon>Ecdysozoa</taxon>
        <taxon>Arthropoda</taxon>
        <taxon>Chelicerata</taxon>
        <taxon>Arachnida</taxon>
        <taxon>Acari</taxon>
        <taxon>Parasitiformes</taxon>
        <taxon>Mesostigmata</taxon>
        <taxon>Gamasina</taxon>
        <taxon>Dermanyssoidea</taxon>
        <taxon>Varroidae</taxon>
        <taxon>Varroa</taxon>
    </lineage>
</organism>
<evidence type="ECO:0000256" key="10">
    <source>
        <dbReference type="PROSITE-ProRule" id="PRU00192"/>
    </source>
</evidence>
<dbReference type="InterPro" id="IPR001452">
    <property type="entry name" value="SH3_domain"/>
</dbReference>
<comment type="subcellular location">
    <subcellularLocation>
        <location evidence="2">Membrane</location>
        <topology evidence="2">Peripheral membrane protein</topology>
    </subcellularLocation>
</comment>
<dbReference type="PANTHER" id="PTHR14167">
    <property type="entry name" value="SH3 DOMAIN-CONTAINING"/>
    <property type="match status" value="1"/>
</dbReference>
<dbReference type="CDD" id="cd11803">
    <property type="entry name" value="SH3_Endophilin_A"/>
    <property type="match status" value="1"/>
</dbReference>
<keyword evidence="6" id="KW-0254">Endocytosis</keyword>
<dbReference type="InterPro" id="IPR036028">
    <property type="entry name" value="SH3-like_dom_sf"/>
</dbReference>
<dbReference type="CDD" id="cd07592">
    <property type="entry name" value="BAR_Endophilin_A"/>
    <property type="match status" value="1"/>
</dbReference>
<dbReference type="Pfam" id="PF00018">
    <property type="entry name" value="SH3_1"/>
    <property type="match status" value="1"/>
</dbReference>
<keyword evidence="7" id="KW-0175">Coiled coil</keyword>
<dbReference type="PANTHER" id="PTHR14167:SF81">
    <property type="entry name" value="ENDOPHILIN-A"/>
    <property type="match status" value="1"/>
</dbReference>
<dbReference type="Gene3D" id="2.30.30.40">
    <property type="entry name" value="SH3 Domains"/>
    <property type="match status" value="1"/>
</dbReference>
<dbReference type="Gene3D" id="1.20.1270.60">
    <property type="entry name" value="Arfaptin homology (AH) domain/BAR domain"/>
    <property type="match status" value="1"/>
</dbReference>
<dbReference type="RefSeq" id="XP_022661862.1">
    <property type="nucleotide sequence ID" value="XM_022806127.1"/>
</dbReference>
<keyword evidence="5 10" id="KW-0728">SH3 domain</keyword>
<protein>
    <recommendedName>
        <fullName evidence="4">Endophilin-A</fullName>
    </recommendedName>
    <alternativeName>
        <fullName evidence="9">SH3 domain-containing GRB2-like protein</fullName>
    </alternativeName>
</protein>
<dbReference type="PROSITE" id="PS50002">
    <property type="entry name" value="SH3"/>
    <property type="match status" value="1"/>
</dbReference>
<feature type="compositionally biased region" description="Pro residues" evidence="11">
    <location>
        <begin position="313"/>
        <end position="330"/>
    </location>
</feature>
<evidence type="ECO:0000259" key="13">
    <source>
        <dbReference type="PROSITE" id="PS51021"/>
    </source>
</evidence>
<dbReference type="EnsemblMetazoa" id="XM_022806128">
    <property type="protein sequence ID" value="XP_022661863"/>
    <property type="gene ID" value="LOC111250643"/>
</dbReference>
<dbReference type="KEGG" id="vde:111250643"/>
<dbReference type="PRINTS" id="PR00452">
    <property type="entry name" value="SH3DOMAIN"/>
</dbReference>
<evidence type="ECO:0000313" key="14">
    <source>
        <dbReference type="EnsemblMetazoa" id="XP_022661867"/>
    </source>
</evidence>
<dbReference type="SUPFAM" id="SSF50044">
    <property type="entry name" value="SH3-domain"/>
    <property type="match status" value="1"/>
</dbReference>
<feature type="compositionally biased region" description="Basic and acidic residues" evidence="11">
    <location>
        <begin position="252"/>
        <end position="267"/>
    </location>
</feature>
<dbReference type="OMA" id="ETALDYH"/>
<dbReference type="InterPro" id="IPR004148">
    <property type="entry name" value="BAR_dom"/>
</dbReference>
<dbReference type="SUPFAM" id="SSF103657">
    <property type="entry name" value="BAR/IMD domain-like"/>
    <property type="match status" value="1"/>
</dbReference>
<dbReference type="RefSeq" id="XP_022661863.1">
    <property type="nucleotide sequence ID" value="XM_022806128.1"/>
</dbReference>
<evidence type="ECO:0000256" key="7">
    <source>
        <dbReference type="ARBA" id="ARBA00023054"/>
    </source>
</evidence>
<evidence type="ECO:0000259" key="12">
    <source>
        <dbReference type="PROSITE" id="PS50002"/>
    </source>
</evidence>
<feature type="domain" description="BAR" evidence="13">
    <location>
        <begin position="18"/>
        <end position="254"/>
    </location>
</feature>
<dbReference type="GO" id="GO:0016191">
    <property type="term" value="P:synaptic vesicle uncoating"/>
    <property type="evidence" value="ECO:0007669"/>
    <property type="project" value="TreeGrafter"/>
</dbReference>
<dbReference type="GO" id="GO:0005737">
    <property type="term" value="C:cytoplasm"/>
    <property type="evidence" value="ECO:0007669"/>
    <property type="project" value="InterPro"/>
</dbReference>